<name>A0ACD2ZWI8_9AGAR</name>
<proteinExistence type="predicted"/>
<evidence type="ECO:0000313" key="1">
    <source>
        <dbReference type="EMBL" id="TFK57744.1"/>
    </source>
</evidence>
<dbReference type="EMBL" id="ML210133">
    <property type="protein sequence ID" value="TFK57744.1"/>
    <property type="molecule type" value="Genomic_DNA"/>
</dbReference>
<gene>
    <name evidence="1" type="ORF">BDN72DRAFT_907575</name>
</gene>
<organism evidence="1 2">
    <name type="scientific">Pluteus cervinus</name>
    <dbReference type="NCBI Taxonomy" id="181527"/>
    <lineage>
        <taxon>Eukaryota</taxon>
        <taxon>Fungi</taxon>
        <taxon>Dikarya</taxon>
        <taxon>Basidiomycota</taxon>
        <taxon>Agaricomycotina</taxon>
        <taxon>Agaricomycetes</taxon>
        <taxon>Agaricomycetidae</taxon>
        <taxon>Agaricales</taxon>
        <taxon>Pluteineae</taxon>
        <taxon>Pluteaceae</taxon>
        <taxon>Pluteus</taxon>
    </lineage>
</organism>
<reference evidence="1 2" key="1">
    <citation type="journal article" date="2019" name="Nat. Ecol. Evol.">
        <title>Megaphylogeny resolves global patterns of mushroom evolution.</title>
        <authorList>
            <person name="Varga T."/>
            <person name="Krizsan K."/>
            <person name="Foldi C."/>
            <person name="Dima B."/>
            <person name="Sanchez-Garcia M."/>
            <person name="Sanchez-Ramirez S."/>
            <person name="Szollosi G.J."/>
            <person name="Szarkandi J.G."/>
            <person name="Papp V."/>
            <person name="Albert L."/>
            <person name="Andreopoulos W."/>
            <person name="Angelini C."/>
            <person name="Antonin V."/>
            <person name="Barry K.W."/>
            <person name="Bougher N.L."/>
            <person name="Buchanan P."/>
            <person name="Buyck B."/>
            <person name="Bense V."/>
            <person name="Catcheside P."/>
            <person name="Chovatia M."/>
            <person name="Cooper J."/>
            <person name="Damon W."/>
            <person name="Desjardin D."/>
            <person name="Finy P."/>
            <person name="Geml J."/>
            <person name="Haridas S."/>
            <person name="Hughes K."/>
            <person name="Justo A."/>
            <person name="Karasinski D."/>
            <person name="Kautmanova I."/>
            <person name="Kiss B."/>
            <person name="Kocsube S."/>
            <person name="Kotiranta H."/>
            <person name="LaButti K.M."/>
            <person name="Lechner B.E."/>
            <person name="Liimatainen K."/>
            <person name="Lipzen A."/>
            <person name="Lukacs Z."/>
            <person name="Mihaltcheva S."/>
            <person name="Morgado L.N."/>
            <person name="Niskanen T."/>
            <person name="Noordeloos M.E."/>
            <person name="Ohm R.A."/>
            <person name="Ortiz-Santana B."/>
            <person name="Ovrebo C."/>
            <person name="Racz N."/>
            <person name="Riley R."/>
            <person name="Savchenko A."/>
            <person name="Shiryaev A."/>
            <person name="Soop K."/>
            <person name="Spirin V."/>
            <person name="Szebenyi C."/>
            <person name="Tomsovsky M."/>
            <person name="Tulloss R.E."/>
            <person name="Uehling J."/>
            <person name="Grigoriev I.V."/>
            <person name="Vagvolgyi C."/>
            <person name="Papp T."/>
            <person name="Martin F.M."/>
            <person name="Miettinen O."/>
            <person name="Hibbett D.S."/>
            <person name="Nagy L.G."/>
        </authorList>
    </citation>
    <scope>NUCLEOTIDE SEQUENCE [LARGE SCALE GENOMIC DNA]</scope>
    <source>
        <strain evidence="1 2">NL-1719</strain>
    </source>
</reference>
<sequence>MNQAPLYRGIPEQKKRDIRRSTLQNLEIARYNARDRTGRPPSDGEIWKSLRDKTISRNIRGSSGNGCTRRTNGGRTGSNHGLREKRRLSSMSQELSSATTRPDLNSDKDDQEESQEESGFIDCVYIQEQ</sequence>
<keyword evidence="2" id="KW-1185">Reference proteome</keyword>
<protein>
    <submittedName>
        <fullName evidence="1">Uncharacterized protein</fullName>
    </submittedName>
</protein>
<accession>A0ACD2ZWI8</accession>
<evidence type="ECO:0000313" key="2">
    <source>
        <dbReference type="Proteomes" id="UP000308600"/>
    </source>
</evidence>
<dbReference type="Proteomes" id="UP000308600">
    <property type="component" value="Unassembled WGS sequence"/>
</dbReference>